<feature type="region of interest" description="Disordered" evidence="1">
    <location>
        <begin position="25"/>
        <end position="60"/>
    </location>
</feature>
<dbReference type="PROSITE" id="PS51257">
    <property type="entry name" value="PROKAR_LIPOPROTEIN"/>
    <property type="match status" value="1"/>
</dbReference>
<dbReference type="OrthoDB" id="9812686at2"/>
<keyword evidence="2" id="KW-0732">Signal</keyword>
<proteinExistence type="predicted"/>
<gene>
    <name evidence="3" type="ORF">SAMN02746019_00019750</name>
</gene>
<name>A0A212RMV7_9CHLR</name>
<protein>
    <recommendedName>
        <fullName evidence="5">WD40 repeat</fullName>
    </recommendedName>
</protein>
<accession>A0A212RMV7</accession>
<dbReference type="Proteomes" id="UP000197025">
    <property type="component" value="Unassembled WGS sequence"/>
</dbReference>
<dbReference type="InParanoid" id="A0A212RMV7"/>
<dbReference type="EMBL" id="FYEK01000071">
    <property type="protein sequence ID" value="SNB73796.1"/>
    <property type="molecule type" value="Genomic_DNA"/>
</dbReference>
<evidence type="ECO:0008006" key="5">
    <source>
        <dbReference type="Google" id="ProtNLM"/>
    </source>
</evidence>
<dbReference type="Gene3D" id="2.130.10.10">
    <property type="entry name" value="YVTN repeat-like/Quinoprotein amine dehydrogenase"/>
    <property type="match status" value="2"/>
</dbReference>
<dbReference type="SUPFAM" id="SSF82171">
    <property type="entry name" value="DPP6 N-terminal domain-like"/>
    <property type="match status" value="1"/>
</dbReference>
<evidence type="ECO:0000256" key="1">
    <source>
        <dbReference type="SAM" id="MobiDB-lite"/>
    </source>
</evidence>
<dbReference type="SUPFAM" id="SSF50998">
    <property type="entry name" value="Quinoprotein alcohol dehydrogenase-like"/>
    <property type="match status" value="1"/>
</dbReference>
<dbReference type="AlphaFoldDB" id="A0A212RMV7"/>
<sequence length="726" mass="79809">MRHVRIVWVLLALILSVAACRPRPAPGPATAGPASPTAAPAPTMAAPTPTPALPGLGHPVPAGGEPISLDNLPRLQPIWRAQWPMWHRLWPTSEALIGVGVEVMVISPSDLEIRQFFPLPAGTEFPTALAVSGDHRTAAVGTSEGDLWRVDLSRGEIRGEARISESIKALAFLDPQGQRAAVLADGLRIWEADGSVSSPVGVLPQKDYSGQLSPDGRWALAVDNQGVGGLYEVPSGARILSFTVPFTSPWSVALHPEARYAAVAGRDAVVVLRLDPSGGRAETLRRLSRSGVRGMDGSASFLAILSEEGGGTRLQVLRWESGESVVNTLLDRPFFHVRLDETGGRAYLADFNRLEARSLSDGELLGRRAHPMTDFGIPLWEQRAVVLSSKPLGPWDPEVALLDLATGRLRWQRTLKSPVRSAWADPQGRWVAAALKDGGAEFLKLEDGESVGRLELRDITWLGPDGQGRGLIGLRENTVMLWPVEGKAPVWRRALPVPRDLRLIGAVSPQWIAVAPLRGQDTRFGEYNRIWVMDHEGNIQNTLSDRQNFGNIYRLEWFSDHLIVHMLSGSSGYAFIFSIPGGQQVASPRIRSAYDLTSIYWWPDLRMGVVNNLLDELVVFRMEGPSVAMRSLHSEEELWVHDVQRVGNGSLLLAGAQSVRVLRRGEGSLRWRLKREGQLQAFDLNGMQKVWERPVPFSLLWMALSPDDRWVMIGSAEGIVEIWGVR</sequence>
<reference evidence="4" key="1">
    <citation type="submission" date="2017-06" db="EMBL/GenBank/DDBJ databases">
        <authorList>
            <person name="Varghese N."/>
            <person name="Submissions S."/>
        </authorList>
    </citation>
    <scope>NUCLEOTIDE SEQUENCE [LARGE SCALE GENOMIC DNA]</scope>
    <source>
        <strain evidence="4">JAD2</strain>
    </source>
</reference>
<evidence type="ECO:0000256" key="2">
    <source>
        <dbReference type="SAM" id="SignalP"/>
    </source>
</evidence>
<organism evidence="3 4">
    <name type="scientific">Thermoflexus hugenholtzii JAD2</name>
    <dbReference type="NCBI Taxonomy" id="877466"/>
    <lineage>
        <taxon>Bacteria</taxon>
        <taxon>Bacillati</taxon>
        <taxon>Chloroflexota</taxon>
        <taxon>Thermoflexia</taxon>
        <taxon>Thermoflexales</taxon>
        <taxon>Thermoflexaceae</taxon>
        <taxon>Thermoflexus</taxon>
    </lineage>
</organism>
<evidence type="ECO:0000313" key="4">
    <source>
        <dbReference type="Proteomes" id="UP000197025"/>
    </source>
</evidence>
<feature type="signal peptide" evidence="2">
    <location>
        <begin position="1"/>
        <end position="19"/>
    </location>
</feature>
<dbReference type="InterPro" id="IPR011047">
    <property type="entry name" value="Quinoprotein_ADH-like_sf"/>
</dbReference>
<dbReference type="RefSeq" id="WP_088572224.1">
    <property type="nucleotide sequence ID" value="NZ_FYEK01000071.1"/>
</dbReference>
<feature type="compositionally biased region" description="Low complexity" evidence="1">
    <location>
        <begin position="25"/>
        <end position="47"/>
    </location>
</feature>
<feature type="chain" id="PRO_5012532928" description="WD40 repeat" evidence="2">
    <location>
        <begin position="20"/>
        <end position="726"/>
    </location>
</feature>
<dbReference type="InterPro" id="IPR015943">
    <property type="entry name" value="WD40/YVTN_repeat-like_dom_sf"/>
</dbReference>
<evidence type="ECO:0000313" key="3">
    <source>
        <dbReference type="EMBL" id="SNB73796.1"/>
    </source>
</evidence>
<keyword evidence="4" id="KW-1185">Reference proteome</keyword>